<dbReference type="Proteomes" id="UP000294933">
    <property type="component" value="Unassembled WGS sequence"/>
</dbReference>
<accession>A0A4Y7PWB5</accession>
<reference evidence="1 2" key="1">
    <citation type="submission" date="2018-06" db="EMBL/GenBank/DDBJ databases">
        <title>A transcriptomic atlas of mushroom development highlights an independent origin of complex multicellularity.</title>
        <authorList>
            <consortium name="DOE Joint Genome Institute"/>
            <person name="Krizsan K."/>
            <person name="Almasi E."/>
            <person name="Merenyi Z."/>
            <person name="Sahu N."/>
            <person name="Viragh M."/>
            <person name="Koszo T."/>
            <person name="Mondo S."/>
            <person name="Kiss B."/>
            <person name="Balint B."/>
            <person name="Kues U."/>
            <person name="Barry K."/>
            <person name="Hegedus J.C."/>
            <person name="Henrissat B."/>
            <person name="Johnson J."/>
            <person name="Lipzen A."/>
            <person name="Ohm R."/>
            <person name="Nagy I."/>
            <person name="Pangilinan J."/>
            <person name="Yan J."/>
            <person name="Xiong Y."/>
            <person name="Grigoriev I.V."/>
            <person name="Hibbett D.S."/>
            <person name="Nagy L.G."/>
        </authorList>
    </citation>
    <scope>NUCLEOTIDE SEQUENCE [LARGE SCALE GENOMIC DNA]</scope>
    <source>
        <strain evidence="1 2">SZMC22713</strain>
    </source>
</reference>
<dbReference type="VEuPathDB" id="FungiDB:BD410DRAFT_841858"/>
<evidence type="ECO:0000313" key="2">
    <source>
        <dbReference type="Proteomes" id="UP000294933"/>
    </source>
</evidence>
<keyword evidence="2" id="KW-1185">Reference proteome</keyword>
<proteinExistence type="predicted"/>
<dbReference type="AlphaFoldDB" id="A0A4Y7PWB5"/>
<dbReference type="EMBL" id="ML170194">
    <property type="protein sequence ID" value="TDL19697.1"/>
    <property type="molecule type" value="Genomic_DNA"/>
</dbReference>
<gene>
    <name evidence="1" type="ORF">BD410DRAFT_841858</name>
</gene>
<evidence type="ECO:0000313" key="1">
    <source>
        <dbReference type="EMBL" id="TDL19697.1"/>
    </source>
</evidence>
<sequence>MRRDKDVAMLIVQKTGDIVCRRTIAAVISGGRSRSGERYRDGEQSLGRTAFENIHDLPASQPHLVSINEACAITPGSDLQPLETGGAINTLAVGGSGAESKAVGLPRTAKAFGRAEFQSEGGGGIEITLDVARAILPYHTQWKHVAGRLPAPAWGRILSAVTQGAQLELLEHLGVIPLFGISNI</sequence>
<organism evidence="1 2">
    <name type="scientific">Rickenella mellea</name>
    <dbReference type="NCBI Taxonomy" id="50990"/>
    <lineage>
        <taxon>Eukaryota</taxon>
        <taxon>Fungi</taxon>
        <taxon>Dikarya</taxon>
        <taxon>Basidiomycota</taxon>
        <taxon>Agaricomycotina</taxon>
        <taxon>Agaricomycetes</taxon>
        <taxon>Hymenochaetales</taxon>
        <taxon>Rickenellaceae</taxon>
        <taxon>Rickenella</taxon>
    </lineage>
</organism>
<protein>
    <submittedName>
        <fullName evidence="1">Uncharacterized protein</fullName>
    </submittedName>
</protein>
<name>A0A4Y7PWB5_9AGAM</name>